<name>S0G0S9_9BACT</name>
<dbReference type="EMBL" id="APJX01000019">
    <property type="protein sequence ID" value="EMS77261.1"/>
    <property type="molecule type" value="Genomic_DNA"/>
</dbReference>
<dbReference type="Pfam" id="PF02613">
    <property type="entry name" value="Nitrate_red_del"/>
    <property type="match status" value="1"/>
</dbReference>
<dbReference type="SUPFAM" id="SSF89155">
    <property type="entry name" value="TorD-like"/>
    <property type="match status" value="1"/>
</dbReference>
<gene>
    <name evidence="2" type="ORF">Dpo_19c00360</name>
</gene>
<protein>
    <submittedName>
        <fullName evidence="2">Component of anaerobic dehydrogenase</fullName>
    </submittedName>
</protein>
<dbReference type="PANTHER" id="PTHR34227:SF1">
    <property type="entry name" value="DIMETHYL SULFOXIDE REDUCTASE CHAPERONE-RELATED"/>
    <property type="match status" value="1"/>
</dbReference>
<dbReference type="InterPro" id="IPR020945">
    <property type="entry name" value="DMSO/NO3_reduct_chaperone"/>
</dbReference>
<evidence type="ECO:0000256" key="1">
    <source>
        <dbReference type="ARBA" id="ARBA00023186"/>
    </source>
</evidence>
<dbReference type="AlphaFoldDB" id="S0G0S9"/>
<dbReference type="Gene3D" id="1.10.3480.10">
    <property type="entry name" value="TorD-like"/>
    <property type="match status" value="1"/>
</dbReference>
<keyword evidence="1" id="KW-0143">Chaperone</keyword>
<keyword evidence="3" id="KW-1185">Reference proteome</keyword>
<dbReference type="Proteomes" id="UP000014216">
    <property type="component" value="Unassembled WGS sequence"/>
</dbReference>
<accession>S0G0S9</accession>
<dbReference type="PANTHER" id="PTHR34227">
    <property type="entry name" value="CHAPERONE PROTEIN YCDY"/>
    <property type="match status" value="1"/>
</dbReference>
<proteinExistence type="predicted"/>
<sequence>MGQISEVQFSAEPETLMALSRLFTYPEQLPDGRDLARIFTQAGPIPACPSLTGLQNRYVSLFINHLPEVPCIPCGSWYLEGTLMGPSTLKLSALYREYGFEPLEIPDHIAVELEFLAILSTLVCRASDPENRTRLTADLKFVSGHLAAWTPEFFDRVVSWDEKGFYGALARACQPFF</sequence>
<organism evidence="2 3">
    <name type="scientific">Desulfotignum phosphitoxidans DSM 13687</name>
    <dbReference type="NCBI Taxonomy" id="1286635"/>
    <lineage>
        <taxon>Bacteria</taxon>
        <taxon>Pseudomonadati</taxon>
        <taxon>Thermodesulfobacteriota</taxon>
        <taxon>Desulfobacteria</taxon>
        <taxon>Desulfobacterales</taxon>
        <taxon>Desulfobacteraceae</taxon>
        <taxon>Desulfotignum</taxon>
    </lineage>
</organism>
<dbReference type="RefSeq" id="WP_006968782.1">
    <property type="nucleotide sequence ID" value="NZ_APJX01000019.1"/>
</dbReference>
<evidence type="ECO:0000313" key="2">
    <source>
        <dbReference type="EMBL" id="EMS77261.1"/>
    </source>
</evidence>
<reference evidence="2 3" key="1">
    <citation type="journal article" date="2013" name="Genome Announc.">
        <title>Draft Genome Sequence of Desulfotignum phosphitoxidans DSM 13687 Strain FiPS-3.</title>
        <authorList>
            <person name="Poehlein A."/>
            <person name="Daniel R."/>
            <person name="Simeonova D.D."/>
        </authorList>
    </citation>
    <scope>NUCLEOTIDE SEQUENCE [LARGE SCALE GENOMIC DNA]</scope>
    <source>
        <strain evidence="2 3">DSM 13687</strain>
    </source>
</reference>
<evidence type="ECO:0000313" key="3">
    <source>
        <dbReference type="Proteomes" id="UP000014216"/>
    </source>
</evidence>
<dbReference type="OrthoDB" id="13061at2"/>
<comment type="caution">
    <text evidence="2">The sequence shown here is derived from an EMBL/GenBank/DDBJ whole genome shotgun (WGS) entry which is preliminary data.</text>
</comment>
<dbReference type="InterPro" id="IPR036411">
    <property type="entry name" value="TorD-like_sf"/>
</dbReference>
<dbReference type="InterPro" id="IPR050289">
    <property type="entry name" value="TorD/DmsD_chaperones"/>
</dbReference>